<reference evidence="8" key="1">
    <citation type="journal article" date="2020" name="mSystems">
        <title>Genome- and Community-Level Interaction Insights into Carbon Utilization and Element Cycling Functions of Hydrothermarchaeota in Hydrothermal Sediment.</title>
        <authorList>
            <person name="Zhou Z."/>
            <person name="Liu Y."/>
            <person name="Xu W."/>
            <person name="Pan J."/>
            <person name="Luo Z.H."/>
            <person name="Li M."/>
        </authorList>
    </citation>
    <scope>NUCLEOTIDE SEQUENCE [LARGE SCALE GENOMIC DNA]</scope>
    <source>
        <strain evidence="8">SpSt-788</strain>
    </source>
</reference>
<dbReference type="GO" id="GO:0006412">
    <property type="term" value="P:translation"/>
    <property type="evidence" value="ECO:0007669"/>
    <property type="project" value="UniProtKB-UniRule"/>
</dbReference>
<evidence type="ECO:0000256" key="4">
    <source>
        <dbReference type="ARBA" id="ARBA00022980"/>
    </source>
</evidence>
<dbReference type="GO" id="GO:0019843">
    <property type="term" value="F:rRNA binding"/>
    <property type="evidence" value="ECO:0007669"/>
    <property type="project" value="UniProtKB-UniRule"/>
</dbReference>
<dbReference type="PANTHER" id="PTHR21349:SF0">
    <property type="entry name" value="LARGE RIBOSOMAL SUBUNIT PROTEIN BL21M"/>
    <property type="match status" value="1"/>
</dbReference>
<keyword evidence="3 6" id="KW-0694">RNA-binding</keyword>
<dbReference type="InterPro" id="IPR001787">
    <property type="entry name" value="Ribosomal_bL21"/>
</dbReference>
<evidence type="ECO:0000256" key="7">
    <source>
        <dbReference type="RuleBase" id="RU000562"/>
    </source>
</evidence>
<name>A0A7C4EPR6_9BACT</name>
<gene>
    <name evidence="6 8" type="primary">rplU</name>
    <name evidence="8" type="ORF">ENV75_02620</name>
</gene>
<keyword evidence="4 6" id="KW-0689">Ribosomal protein</keyword>
<evidence type="ECO:0000256" key="1">
    <source>
        <dbReference type="ARBA" id="ARBA00008563"/>
    </source>
</evidence>
<dbReference type="SUPFAM" id="SSF141091">
    <property type="entry name" value="L21p-like"/>
    <property type="match status" value="1"/>
</dbReference>
<evidence type="ECO:0000313" key="8">
    <source>
        <dbReference type="EMBL" id="HGG99331.1"/>
    </source>
</evidence>
<comment type="caution">
    <text evidence="8">The sequence shown here is derived from an EMBL/GenBank/DDBJ whole genome shotgun (WGS) entry which is preliminary data.</text>
</comment>
<dbReference type="GO" id="GO:0005840">
    <property type="term" value="C:ribosome"/>
    <property type="evidence" value="ECO:0007669"/>
    <property type="project" value="UniProtKB-KW"/>
</dbReference>
<dbReference type="PANTHER" id="PTHR21349">
    <property type="entry name" value="50S RIBOSOMAL PROTEIN L21"/>
    <property type="match status" value="1"/>
</dbReference>
<dbReference type="PROSITE" id="PS01169">
    <property type="entry name" value="RIBOSOMAL_L21"/>
    <property type="match status" value="1"/>
</dbReference>
<proteinExistence type="inferred from homology"/>
<sequence>MYAIIETGGKQIKVKPGDTVKIEKLSTEPGQEIIFDKVLCLKDNANVKFGNPYLEGVKVKAEVIDTAKNKKVLVYRPPTKKSISKLKGHRQWYTKIRIKEIIK</sequence>
<evidence type="ECO:0000256" key="3">
    <source>
        <dbReference type="ARBA" id="ARBA00022884"/>
    </source>
</evidence>
<comment type="similarity">
    <text evidence="1 6 7">Belongs to the bacterial ribosomal protein bL21 family.</text>
</comment>
<dbReference type="HAMAP" id="MF_01363">
    <property type="entry name" value="Ribosomal_bL21"/>
    <property type="match status" value="1"/>
</dbReference>
<dbReference type="InterPro" id="IPR036164">
    <property type="entry name" value="bL21-like_sf"/>
</dbReference>
<dbReference type="GO" id="GO:0005737">
    <property type="term" value="C:cytoplasm"/>
    <property type="evidence" value="ECO:0007669"/>
    <property type="project" value="UniProtKB-ARBA"/>
</dbReference>
<dbReference type="AlphaFoldDB" id="A0A7C4EPR6"/>
<dbReference type="GO" id="GO:0003735">
    <property type="term" value="F:structural constituent of ribosome"/>
    <property type="evidence" value="ECO:0007669"/>
    <property type="project" value="InterPro"/>
</dbReference>
<organism evidence="8">
    <name type="scientific">Thermodesulfovibrio aggregans</name>
    <dbReference type="NCBI Taxonomy" id="86166"/>
    <lineage>
        <taxon>Bacteria</taxon>
        <taxon>Pseudomonadati</taxon>
        <taxon>Nitrospirota</taxon>
        <taxon>Thermodesulfovibrionia</taxon>
        <taxon>Thermodesulfovibrionales</taxon>
        <taxon>Thermodesulfovibrionaceae</taxon>
        <taxon>Thermodesulfovibrio</taxon>
    </lineage>
</organism>
<keyword evidence="5 6" id="KW-0687">Ribonucleoprotein</keyword>
<dbReference type="InterPro" id="IPR018258">
    <property type="entry name" value="Ribosomal_bL21_CS"/>
</dbReference>
<dbReference type="NCBIfam" id="TIGR00061">
    <property type="entry name" value="L21"/>
    <property type="match status" value="1"/>
</dbReference>
<evidence type="ECO:0000256" key="6">
    <source>
        <dbReference type="HAMAP-Rule" id="MF_01363"/>
    </source>
</evidence>
<dbReference type="Pfam" id="PF00829">
    <property type="entry name" value="Ribosomal_L21p"/>
    <property type="match status" value="1"/>
</dbReference>
<comment type="subunit">
    <text evidence="6">Part of the 50S ribosomal subunit. Contacts protein L20.</text>
</comment>
<evidence type="ECO:0000256" key="5">
    <source>
        <dbReference type="ARBA" id="ARBA00023274"/>
    </source>
</evidence>
<protein>
    <recommendedName>
        <fullName evidence="6">Large ribosomal subunit protein bL21</fullName>
    </recommendedName>
</protein>
<accession>A0A7C4EPR6</accession>
<comment type="function">
    <text evidence="6 7">This protein binds to 23S rRNA in the presence of protein L20.</text>
</comment>
<dbReference type="InterPro" id="IPR028909">
    <property type="entry name" value="bL21-like"/>
</dbReference>
<keyword evidence="2 6" id="KW-0699">rRNA-binding</keyword>
<dbReference type="EMBL" id="DTHO01000022">
    <property type="protein sequence ID" value="HGG99331.1"/>
    <property type="molecule type" value="Genomic_DNA"/>
</dbReference>
<evidence type="ECO:0000256" key="2">
    <source>
        <dbReference type="ARBA" id="ARBA00022730"/>
    </source>
</evidence>
<dbReference type="GO" id="GO:1990904">
    <property type="term" value="C:ribonucleoprotein complex"/>
    <property type="evidence" value="ECO:0007669"/>
    <property type="project" value="UniProtKB-KW"/>
</dbReference>